<evidence type="ECO:0000313" key="4">
    <source>
        <dbReference type="Proteomes" id="UP000053599"/>
    </source>
</evidence>
<dbReference type="HOGENOM" id="CLU_1229949_0_0_1"/>
<reference evidence="3 4" key="1">
    <citation type="submission" date="2015-01" db="EMBL/GenBank/DDBJ databases">
        <title>The Genome Sequence of Exophiala sideris CBS121828.</title>
        <authorList>
            <consortium name="The Broad Institute Genomics Platform"/>
            <person name="Cuomo C."/>
            <person name="de Hoog S."/>
            <person name="Gorbushina A."/>
            <person name="Stielow B."/>
            <person name="Teixiera M."/>
            <person name="Abouelleil A."/>
            <person name="Chapman S.B."/>
            <person name="Priest M."/>
            <person name="Young S.K."/>
            <person name="Wortman J."/>
            <person name="Nusbaum C."/>
            <person name="Birren B."/>
        </authorList>
    </citation>
    <scope>NUCLEOTIDE SEQUENCE [LARGE SCALE GENOMIC DNA]</scope>
    <source>
        <strain evidence="3 4">CBS 121828</strain>
    </source>
</reference>
<proteinExistence type="predicted"/>
<dbReference type="AlphaFoldDB" id="A0A0D1VTF1"/>
<keyword evidence="2" id="KW-1133">Transmembrane helix</keyword>
<name>A0A0D1VTF1_9EURO</name>
<feature type="transmembrane region" description="Helical" evidence="2">
    <location>
        <begin position="154"/>
        <end position="177"/>
    </location>
</feature>
<evidence type="ECO:0000256" key="2">
    <source>
        <dbReference type="SAM" id="Phobius"/>
    </source>
</evidence>
<gene>
    <name evidence="3" type="ORF">PV11_06977</name>
</gene>
<keyword evidence="2" id="KW-0812">Transmembrane</keyword>
<feature type="transmembrane region" description="Helical" evidence="2">
    <location>
        <begin position="123"/>
        <end position="142"/>
    </location>
</feature>
<organism evidence="3 4">
    <name type="scientific">Exophiala sideris</name>
    <dbReference type="NCBI Taxonomy" id="1016849"/>
    <lineage>
        <taxon>Eukaryota</taxon>
        <taxon>Fungi</taxon>
        <taxon>Dikarya</taxon>
        <taxon>Ascomycota</taxon>
        <taxon>Pezizomycotina</taxon>
        <taxon>Eurotiomycetes</taxon>
        <taxon>Chaetothyriomycetidae</taxon>
        <taxon>Chaetothyriales</taxon>
        <taxon>Herpotrichiellaceae</taxon>
        <taxon>Exophiala</taxon>
    </lineage>
</organism>
<accession>A0A0D1VTF1</accession>
<protein>
    <submittedName>
        <fullName evidence="3">Uncharacterized protein</fullName>
    </submittedName>
</protein>
<feature type="transmembrane region" description="Helical" evidence="2">
    <location>
        <begin position="189"/>
        <end position="209"/>
    </location>
</feature>
<feature type="region of interest" description="Disordered" evidence="1">
    <location>
        <begin position="61"/>
        <end position="81"/>
    </location>
</feature>
<dbReference type="EMBL" id="KN846953">
    <property type="protein sequence ID" value="KIV79415.1"/>
    <property type="molecule type" value="Genomic_DNA"/>
</dbReference>
<evidence type="ECO:0000313" key="3">
    <source>
        <dbReference type="EMBL" id="KIV79415.1"/>
    </source>
</evidence>
<sequence>MSGLHLDLESGNSLELESVNSSLDLESGNSLELESVNSSLDLESGNSLELESVKSSLDLESVDSQDLESGNPLDLESGNSSLDLENVNTEDLLLDLESVNSERIAIAPENLQRTTAVVVLERAWLLLWFGIPTIAAVLDFFTREELCVQRRGSQVLMGIFAGTTWYTWNFLVLPFAINRCTKDPALREVLKRIVSVLWSFAFFTFYTHVLETPRLHATAGRCSKS</sequence>
<evidence type="ECO:0000256" key="1">
    <source>
        <dbReference type="SAM" id="MobiDB-lite"/>
    </source>
</evidence>
<keyword evidence="2" id="KW-0472">Membrane</keyword>
<dbReference type="Proteomes" id="UP000053599">
    <property type="component" value="Unassembled WGS sequence"/>
</dbReference>